<evidence type="ECO:0000256" key="11">
    <source>
        <dbReference type="ARBA" id="ARBA00023054"/>
    </source>
</evidence>
<evidence type="ECO:0000256" key="10">
    <source>
        <dbReference type="ARBA" id="ARBA00023017"/>
    </source>
</evidence>
<dbReference type="Pfam" id="PF22597">
    <property type="entry name" value="DYN_lid"/>
    <property type="match status" value="1"/>
</dbReference>
<dbReference type="Pfam" id="PF12777">
    <property type="entry name" value="MT"/>
    <property type="match status" value="1"/>
</dbReference>
<dbReference type="CDD" id="cd00009">
    <property type="entry name" value="AAA"/>
    <property type="match status" value="1"/>
</dbReference>
<dbReference type="GO" id="GO:0008569">
    <property type="term" value="F:minus-end-directed microtubule motor activity"/>
    <property type="evidence" value="ECO:0007669"/>
    <property type="project" value="EnsemblFungi"/>
</dbReference>
<dbReference type="Gene3D" id="1.20.58.1120">
    <property type="match status" value="1"/>
</dbReference>
<keyword evidence="12" id="KW-0505">Motor protein</keyword>
<evidence type="ECO:0000256" key="13">
    <source>
        <dbReference type="ARBA" id="ARBA00023212"/>
    </source>
</evidence>
<evidence type="ECO:0000256" key="5">
    <source>
        <dbReference type="ARBA" id="ARBA00022490"/>
    </source>
</evidence>
<evidence type="ECO:0000256" key="7">
    <source>
        <dbReference type="ARBA" id="ARBA00022737"/>
    </source>
</evidence>
<dbReference type="Pfam" id="PF08385">
    <property type="entry name" value="DHC_N1"/>
    <property type="match status" value="1"/>
</dbReference>
<evidence type="ECO:0000256" key="2">
    <source>
        <dbReference type="ARBA" id="ARBA00008887"/>
    </source>
</evidence>
<accession>G0VAG2</accession>
<dbReference type="InterPro" id="IPR035706">
    <property type="entry name" value="AAA_9"/>
</dbReference>
<dbReference type="GO" id="GO:0000741">
    <property type="term" value="P:karyogamy"/>
    <property type="evidence" value="ECO:0007669"/>
    <property type="project" value="UniProtKB-KW"/>
</dbReference>
<dbReference type="FunCoup" id="G0VAG2">
    <property type="interactions" value="822"/>
</dbReference>
<dbReference type="Gene3D" id="1.20.920.20">
    <property type="match status" value="1"/>
</dbReference>
<evidence type="ECO:0000313" key="19">
    <source>
        <dbReference type="Proteomes" id="UP000001640"/>
    </source>
</evidence>
<dbReference type="Pfam" id="PF12781">
    <property type="entry name" value="AAA_9"/>
    <property type="match status" value="1"/>
</dbReference>
<dbReference type="SUPFAM" id="SSF52540">
    <property type="entry name" value="P-loop containing nucleoside triphosphate hydrolases"/>
    <property type="match status" value="4"/>
</dbReference>
<dbReference type="GeneID" id="96902449"/>
<dbReference type="InterPro" id="IPR003593">
    <property type="entry name" value="AAA+_ATPase"/>
</dbReference>
<reference evidence="18 19" key="1">
    <citation type="journal article" date="2011" name="Proc. Natl. Acad. Sci. U.S.A.">
        <title>Evolutionary erosion of yeast sex chromosomes by mating-type switching accidents.</title>
        <authorList>
            <person name="Gordon J.L."/>
            <person name="Armisen D."/>
            <person name="Proux-Wera E."/>
            <person name="Oheigeartaigh S.S."/>
            <person name="Byrne K.P."/>
            <person name="Wolfe K.H."/>
        </authorList>
    </citation>
    <scope>NUCLEOTIDE SEQUENCE [LARGE SCALE GENOMIC DNA]</scope>
    <source>
        <strain evidence="19">ATCC 76901 / BCRC 22586 / CBS 4309 / NBRC 1992 / NRRL Y-12630</strain>
    </source>
</reference>
<dbReference type="OMA" id="NERQMTR"/>
<dbReference type="EMBL" id="HE576753">
    <property type="protein sequence ID" value="CCC68892.1"/>
    <property type="molecule type" value="Genomic_DNA"/>
</dbReference>
<comment type="subcellular location">
    <subcellularLocation>
        <location evidence="1">Cytoplasm</location>
        <location evidence="1">Cytoskeleton</location>
    </subcellularLocation>
</comment>
<evidence type="ECO:0000313" key="18">
    <source>
        <dbReference type="EMBL" id="CCC68892.1"/>
    </source>
</evidence>
<dbReference type="GO" id="GO:0000235">
    <property type="term" value="C:astral microtubule"/>
    <property type="evidence" value="ECO:0007669"/>
    <property type="project" value="EnsemblFungi"/>
</dbReference>
<keyword evidence="7" id="KW-0677">Repeat</keyword>
<dbReference type="InterPro" id="IPR027417">
    <property type="entry name" value="P-loop_NTPase"/>
</dbReference>
<dbReference type="InterPro" id="IPR054354">
    <property type="entry name" value="DYNC2H1-like_lid"/>
</dbReference>
<dbReference type="FunFam" id="3.40.50.300:FF:002357">
    <property type="entry name" value="Glutathione S-transferase class-mu 26 kDa isozyme"/>
    <property type="match status" value="1"/>
</dbReference>
<sequence length="4108" mass="474693">MAPIINCLMDKLVDLCVTLTLHTSLEEDNKAKRDDVKSMIKTKFSNQLADFLDPQNISNILFIAEGKDNHLPFITVDINQLSPKENGDFLIERTILILKSNEMLDEDSELDSQLSIFYFPKNIDSQALSRMINNGIAAMLDLLLKYEPELYSGDAIVNTKSKIHEKSTSVCNLGTIEETPRLLKDINPRIRKLVVDGATPENFHDYITDTELNDPSFLNSLQSEVNKWHQLTNKTINIPIDLKDYSISEQIEFLRRIENTLKNISTELESFDVRLILALLFETNRIRDTDSFFPVIELKQRIRTVQDDLQFLNSIPLNDLYSCTLPNQLLELLPRIEVALKRIKTKPYPIKQFLTLLQKVTVDIIKKMKSFSHNIFSSPYSDFLSLIETDNSILSKWEESIYDCLLLLRELSRKSSINIAIPSPTSFTIEPKELLSHIRSFREEQNKFAMSLKKINYSNYKEDLEHIYDPIRSLDITSPKFTFDWNKSQEDYRKRLTKTEMKVCSFLEASLQNSKSSDDMLKTLLKYKPLINLSSLVRTKVVKYQQLVLNSVKEEIEHLETRLQKTKTVIDVQDNTILRDIPPIAGIIGEYMQFKIRIDKSRQDLQRILGSEWQETPDGSALDHRYSLLEQNLNFKDVLGVWIKSFPLNIDTELNIPIIKLLDKKNHDSTIYELHTNFEFSMGSTFKEVRRLRFMGFDLPSNVLQVSKNYKKIYPHALLLHEQLQTFLSLISELTNRKYTSLLYKNEIEIIWSLLVIALKTTWSSLLDKDILEDRIGTTTIILRLESSISDLIKRFDSLSIFEIKLETIFRGIKDSCYTEERFSKFTHDVKGILNDLFTCNIESVPEYWNYIQTLIDNVLYGNLKKALNISLFSQQKLVLNFRNQNIDITPSLKNVKTIWIRELDCLLLRASSIPQLLNTPDSSEQENRFLSIYKHLKNDIRNILDNIELIFQQSNLYVDKWVSHLNLWQVSESAIRANIADSLGTCYLFLSGLLLSRAKFERLQDENCISPILEMEIQNAYIYISAKYDCWQDLLSNELLTLYLKETAPFLKHINGSVKKIESLRLNVNSLDAIYDLATASNVINENASERIDQVSIFANTHKLLLRVRADLPANYIPIEQIENYLDMLTENTHKLQNYLQEKRDDTLHTLEIEIDHINDLSNALLHDWLQKKPVSEEITPDMALATIEVFLESFENVASRRRQLITIKKLLLLPLMDPKECTDCIADIHQYKNMWVSIKELWEKLEKLLARTWNSISLPDLSLEISYLSKLTETINPTIAKFELFQSIKTKVEIINTWRTLLSDLKNPALKPRHWGQYFNELSGNIISEANLESFSFTLNDIVSVNINEYEPKIRTVIRNAQNEFVVEGSLNRIKSYWKNAKYTFSEHSSSVRLVQEWDSIQESCRNNLDELAAMRNSQYFQLFQQLCLELESKLTQFSELQSLWIECQFYWLDLYGIIGNNKEMQTLLPLETSKFNSVTTDFKNFTTRAFNLKASVDILHIPGIMETLKLVLASLNLIRSSLNDFLEKQRTYFPRFYFLGNEELLKIIGCRGDVSSISKYMPKLYGSISSLVVAGNVVKGVVSPEDETLPLNNPINLLAFNNYYEWLNQLDMEIKLSIASQISTCLEKSSNLLTGLQVYKLIQTHIFQAVLVTIQVKWTNYIEQNIEASNLSESRQQLEDVLSYLTRKLEEEENPTKKMALRSAIIEHIHFGQIMEEVIASNSVSNRRACFSRQQRYYYETSVEDPLLKLIIKHDSHTNNYGFEYLGVPERLIYTPILKNGFLSLNLSLHQGFGGCFFGPAGTGKTETVKALGQNLGRAVTVFNCDDSFDHQSISRLLVGISQIGGWGCFDEFNRLEEDVLSSVSSLIEVVQNAIFNKATMVSMMGNDIPFNSHTALFVTLNPNYAGRSALPQNLKKMFREFSIQKPDTLIIIQVILSTMGFTDANILGTKISEFLNTLSEECSNQRHYDFGLRSIKKMFRTYSALINETSTVPDRESILLESIIRVIKPSLNRDDQHIFIRTLEKIFNISGQEAQDLQFETVLRDTCVEKGFSQSLDFTTKCKQLYDTQKTELGIILVGSAGIGKTTVLDTVLCSMFKVDGIKNVVYTIDTKTLSKEELYGHMNKATLEWKDGVFSSILRRIIDDPTNALSESRIWIIFDSDIDPDYTESLNSVLDDNKIFTLPNGERMNVPNNVHLVFETSDLTYTTPATLTRCAIIWFAHKLFTSFELFEGKLEMGIQYLMERAEGDSKLLNDMIRIIKSILSEEKLLTLIEEAESYSFILGLTISSNIIATANLLIQFLDTSLDSISTISDIPPQRLESYISLKIQQILIMTFVGGCDYNSKLRFSKRLQNVLDTHYEELPMNLIVSANSKPVSIKSITPESHLEMHEILKSDVIIPTIETVYYENSIFELLGSKAPIIMCGPPGSGKTMLLNNVLKRSKKYRIVGINFSKDTTIENILHTLQRHTTCLPSARGLKLRPKSNEEDIVLFCDEINLPKLDKYASQKVILFLRQLTERNGFWNPLQNKWVTLERIQFVGACNPSTDPGRVELTPRFQRHMVVLFIDYPESESLKTIYGAYYKTIFKLVPKLKNLCNNYLEASVSLYNLCKKQFNDSMPHCIFSPRELTRLIRGFYLGISRGPYQTSISLLRMWIYETWRIFADRLTTPYEKSSYLNILRDVLQLYFPDHPLDAINSQDLLFSDWLDLEYKERSRPQLSEFVVQRLNVFCEEEVEASLVIHDNVLDYLLRIDRVLKQFQGHAILIGPNCTGKKTLTKFVSWLNGMKTVEPIIHNKFTLEDFDNFLRDILKSCTIEEQKICLIIDESSILEASFLERMNTLLANADVPDLYIGEEYEQLLIAIGEKTRRMGLLIDTEQEKYDWFIQEIAKNLHVVFTLTDNESSKSLNLKSSPALFNRCVVSWMGNWSNETLSYVANELLVEIPFEFTPHVLPEILKKSILPYEFKNFKDTVINTLLLFDRYYFQVNTLFEVSPSYFISACKTMVTIFEIEYARLENSKHFKTIGVDKLKESVLNVTALRKILSVKKEELVEKEKDARKTLDKMLIEQNESERKQETTEEIKKILIVHEEEVAKHREHVLKELRAVEPAVLEAQRGVQNIKKQHLTEIRSMVRPPTGVQMILEVVCIILGYNISSWKDIQYYIRKDGFITDIINYDTVSMMTTEMRNYIEEEFLSRSDFTYETVNRASKACGPLYQWVFAQVKYSEILRDVIPLKEEVQKMEDEQLRGKARLLAAEEMIEELGESIEKSKNEYSSLIRDVEVIKTEMEQVHRKLERAISLINKLTSERERWSKNVVEFAQLTDELIGNCLLSSIYENYFGVLGERERTVALRYLMSVLRDSQIGFDNNYVYQNYNVDIKDKNNWIEFGLPNEEVWIENFGLILNKQTTVPYIIDPSFQVVRILEQSLGNKLRLMSFLEGDFVKKLEYSIKFGTVVIIQDGEFYDPIINNLVTCEYTRAGGRVTVQLGKHELDVSPDFRLFIHSKDQNANISNFLRARARVVNFSIDKGSIEMQAMRITLEKEEPEIQKQRDDLIKLNGEYRALLKDLETKLLEELNEAKGNILENAEVILTLETLKTKTTEVEMKLGETENTIGKVTELTKKYYVLVEHCVLIFTILERISKLGWFHQFPVWQYLESFQRLFQLSLNSHADDRLETLVWGLYQTSFEDFSIYLDNEKKNIFCILLYISYHFHTDHETLSRISEVLLTIDLPESNIEVESLLSNEEDRYYTDPCRELIELIETNAYHTLLQVAKSYFEKKRQLQEVVDLHATISLMVGSETNVDGSYQIIDLAKVENKQLTIIPLGSIESTTYAEEQMSICQANGGWLLLQNLQMSMGWVKSVLSRELGHISGVQNVDSETQFKIFMTCSLSGAALPLPLLDQSYKYVYENDSGLLPSFKDLWNTPTFKDKDSELGPMFTYYRFLLTWFHVVVVGRTELAPLGFSKKYEFNDSDYKACLQYFKTILAMNIEKSMHFPLIEYCTGKIIYGGKMDESQDQTTLQKLCRAIFSLIDDTSPVVSLTPGFDIARGVSREDTDYFSNILEKLKEPAESHSSWLDLPRDAVRDFSETRARHVLARAAEILRDL</sequence>
<dbReference type="Pfam" id="PF12774">
    <property type="entry name" value="AAA_6"/>
    <property type="match status" value="1"/>
</dbReference>
<dbReference type="Gene3D" id="1.10.8.710">
    <property type="match status" value="1"/>
</dbReference>
<name>G0VAG2_NAUCA</name>
<keyword evidence="5" id="KW-0963">Cytoplasm</keyword>
<dbReference type="Gene3D" id="6.10.140.1060">
    <property type="match status" value="1"/>
</dbReference>
<evidence type="ECO:0000256" key="6">
    <source>
        <dbReference type="ARBA" id="ARBA00022701"/>
    </source>
</evidence>
<feature type="domain" description="AAA+ ATPase" evidence="17">
    <location>
        <begin position="2075"/>
        <end position="2189"/>
    </location>
</feature>
<keyword evidence="13" id="KW-0206">Cytoskeleton</keyword>
<dbReference type="Gene3D" id="3.20.180.20">
    <property type="entry name" value="Dynein heavy chain, N-terminal domain 2"/>
    <property type="match status" value="1"/>
</dbReference>
<dbReference type="SMART" id="SM00382">
    <property type="entry name" value="AAA"/>
    <property type="match status" value="3"/>
</dbReference>
<dbReference type="InterPro" id="IPR042219">
    <property type="entry name" value="AAA_lid_11_sf"/>
</dbReference>
<feature type="coiled-coil region" evidence="16">
    <location>
        <begin position="3549"/>
        <end position="3580"/>
    </location>
</feature>
<evidence type="ECO:0000256" key="9">
    <source>
        <dbReference type="ARBA" id="ARBA00022840"/>
    </source>
</evidence>
<protein>
    <recommendedName>
        <fullName evidence="3">Dynein heavy chain, cytoplasmic</fullName>
    </recommendedName>
    <alternativeName>
        <fullName evidence="14">Dynein heavy chain, cytosolic</fullName>
    </alternativeName>
</protein>
<dbReference type="FunFam" id="1.20.920.20:FF:000002">
    <property type="entry name" value="Cytoplasmic dynein 1 heavy chain"/>
    <property type="match status" value="1"/>
</dbReference>
<dbReference type="Gene3D" id="3.40.50.300">
    <property type="entry name" value="P-loop containing nucleotide triphosphate hydrolases"/>
    <property type="match status" value="5"/>
</dbReference>
<feature type="domain" description="AAA+ ATPase" evidence="17">
    <location>
        <begin position="2421"/>
        <end position="2571"/>
    </location>
</feature>
<dbReference type="GO" id="GO:0045505">
    <property type="term" value="F:dynein intermediate chain binding"/>
    <property type="evidence" value="ECO:0007669"/>
    <property type="project" value="InterPro"/>
</dbReference>
<evidence type="ECO:0000256" key="15">
    <source>
        <dbReference type="ARBA" id="ARBA00053342"/>
    </source>
</evidence>
<dbReference type="InterPro" id="IPR035699">
    <property type="entry name" value="AAA_6"/>
</dbReference>
<dbReference type="Pfam" id="PF12775">
    <property type="entry name" value="AAA_7"/>
    <property type="match status" value="1"/>
</dbReference>
<feature type="domain" description="AAA+ ATPase" evidence="17">
    <location>
        <begin position="1794"/>
        <end position="1962"/>
    </location>
</feature>
<evidence type="ECO:0000256" key="1">
    <source>
        <dbReference type="ARBA" id="ARBA00004245"/>
    </source>
</evidence>
<dbReference type="InterPro" id="IPR013594">
    <property type="entry name" value="Dynein_heavy_tail"/>
</dbReference>
<dbReference type="InterPro" id="IPR042228">
    <property type="entry name" value="Dynein_linker_3"/>
</dbReference>
<dbReference type="OrthoDB" id="447173at2759"/>
<keyword evidence="9" id="KW-0067">ATP-binding</keyword>
<dbReference type="Pfam" id="PF18198">
    <property type="entry name" value="AAA_lid_11"/>
    <property type="match status" value="1"/>
</dbReference>
<evidence type="ECO:0000256" key="4">
    <source>
        <dbReference type="ARBA" id="ARBA00022459"/>
    </source>
</evidence>
<dbReference type="Pfam" id="PF12780">
    <property type="entry name" value="AAA_8"/>
    <property type="match status" value="1"/>
</dbReference>
<dbReference type="Proteomes" id="UP000001640">
    <property type="component" value="Chromosome 2"/>
</dbReference>
<dbReference type="eggNOG" id="KOG3595">
    <property type="taxonomic scope" value="Eukaryota"/>
</dbReference>
<dbReference type="InterPro" id="IPR004273">
    <property type="entry name" value="Dynein_heavy_D6_P-loop"/>
</dbReference>
<dbReference type="Pfam" id="PF03028">
    <property type="entry name" value="Dynein_heavy"/>
    <property type="match status" value="1"/>
</dbReference>
<evidence type="ECO:0000256" key="12">
    <source>
        <dbReference type="ARBA" id="ARBA00023175"/>
    </source>
</evidence>
<dbReference type="InterPro" id="IPR024743">
    <property type="entry name" value="Dynein_HC_stalk"/>
</dbReference>
<dbReference type="PANTHER" id="PTHR45703:SF36">
    <property type="entry name" value="DYNEIN HEAVY CHAIN, CYTOPLASMIC"/>
    <property type="match status" value="1"/>
</dbReference>
<keyword evidence="8" id="KW-0547">Nucleotide-binding</keyword>
<dbReference type="InterPro" id="IPR024317">
    <property type="entry name" value="Dynein_heavy_chain_D4_dom"/>
</dbReference>
<dbReference type="InParanoid" id="G0VAG2"/>
<dbReference type="InterPro" id="IPR041658">
    <property type="entry name" value="AAA_lid_11"/>
</dbReference>
<dbReference type="Gene3D" id="1.20.1280.160">
    <property type="match status" value="1"/>
</dbReference>
<dbReference type="KEGG" id="ncs:NCAS_0B08080"/>
<dbReference type="GO" id="GO:0005816">
    <property type="term" value="C:spindle pole body"/>
    <property type="evidence" value="ECO:0007669"/>
    <property type="project" value="EnsemblFungi"/>
</dbReference>
<dbReference type="GO" id="GO:0005938">
    <property type="term" value="C:cell cortex"/>
    <property type="evidence" value="ECO:0007669"/>
    <property type="project" value="EnsemblFungi"/>
</dbReference>
<evidence type="ECO:0000256" key="3">
    <source>
        <dbReference type="ARBA" id="ARBA00022197"/>
    </source>
</evidence>
<keyword evidence="6" id="KW-0493">Microtubule</keyword>
<dbReference type="HOGENOM" id="CLU_000038_7_0_1"/>
<dbReference type="GO" id="GO:0005524">
    <property type="term" value="F:ATP binding"/>
    <property type="evidence" value="ECO:0007669"/>
    <property type="project" value="UniProtKB-KW"/>
</dbReference>
<evidence type="ECO:0000256" key="16">
    <source>
        <dbReference type="SAM" id="Coils"/>
    </source>
</evidence>
<dbReference type="InterPro" id="IPR026983">
    <property type="entry name" value="DHC"/>
</dbReference>
<evidence type="ECO:0000256" key="14">
    <source>
        <dbReference type="ARBA" id="ARBA00033439"/>
    </source>
</evidence>
<comment type="function">
    <text evidence="15">Cytoplasmic dynein acts as a motor for the intracellular retrograde motility of vesicles and organelles along microtubules. Dynein has ATPase activity; the force-producing power stroke is thought to occur on release of ADP. Required to maintain uniform nuclear distribution in hyphae. May play an important role in the proper orientation of the mitotic spindle into the budding daughter cell yeast. Probably required for normal progression of the cell cycle.</text>
</comment>
<gene>
    <name evidence="18" type="primary">NCAS0B08080</name>
    <name evidence="18" type="ordered locus">NCAS_0B08080</name>
</gene>
<proteinExistence type="inferred from homology"/>
<dbReference type="STRING" id="1064592.G0VAG2"/>
<dbReference type="GO" id="GO:0030473">
    <property type="term" value="P:nuclear migration along microtubule"/>
    <property type="evidence" value="ECO:0007669"/>
    <property type="project" value="EnsemblFungi"/>
</dbReference>
<dbReference type="GO" id="GO:0051959">
    <property type="term" value="F:dynein light intermediate chain binding"/>
    <property type="evidence" value="ECO:0007669"/>
    <property type="project" value="InterPro"/>
</dbReference>
<reference key="2">
    <citation type="submission" date="2011-08" db="EMBL/GenBank/DDBJ databases">
        <title>Genome sequence of Naumovozyma castellii.</title>
        <authorList>
            <person name="Gordon J.L."/>
            <person name="Armisen D."/>
            <person name="Proux-Wera E."/>
            <person name="OhEigeartaigh S.S."/>
            <person name="Byrne K.P."/>
            <person name="Wolfe K.H."/>
        </authorList>
    </citation>
    <scope>NUCLEOTIDE SEQUENCE</scope>
    <source>
        <strain>Type strain:CBS 4309</strain>
    </source>
</reference>
<evidence type="ECO:0000259" key="17">
    <source>
        <dbReference type="SMART" id="SM00382"/>
    </source>
</evidence>
<dbReference type="Gene3D" id="1.10.287.2620">
    <property type="match status" value="1"/>
</dbReference>
<dbReference type="Pfam" id="PF08393">
    <property type="entry name" value="DHC_N2"/>
    <property type="match status" value="1"/>
</dbReference>
<dbReference type="Gene3D" id="1.10.472.130">
    <property type="match status" value="1"/>
</dbReference>
<dbReference type="FunFam" id="3.40.50.300:FF:000996">
    <property type="entry name" value="Cytoplasmic dynein heavy chain"/>
    <property type="match status" value="1"/>
</dbReference>
<dbReference type="RefSeq" id="XP_003675263.1">
    <property type="nucleotide sequence ID" value="XM_003675215.1"/>
</dbReference>
<dbReference type="GO" id="GO:0005868">
    <property type="term" value="C:cytoplasmic dynein complex"/>
    <property type="evidence" value="ECO:0007669"/>
    <property type="project" value="EnsemblFungi"/>
</dbReference>
<organism evidence="18 19">
    <name type="scientific">Naumovozyma castellii</name>
    <name type="common">Yeast</name>
    <name type="synonym">Saccharomyces castellii</name>
    <dbReference type="NCBI Taxonomy" id="27288"/>
    <lineage>
        <taxon>Eukaryota</taxon>
        <taxon>Fungi</taxon>
        <taxon>Dikarya</taxon>
        <taxon>Ascomycota</taxon>
        <taxon>Saccharomycotina</taxon>
        <taxon>Saccharomycetes</taxon>
        <taxon>Saccharomycetales</taxon>
        <taxon>Saccharomycetaceae</taxon>
        <taxon>Naumovozyma</taxon>
    </lineage>
</organism>
<dbReference type="PANTHER" id="PTHR45703">
    <property type="entry name" value="DYNEIN HEAVY CHAIN"/>
    <property type="match status" value="1"/>
</dbReference>
<keyword evidence="10" id="KW-0243">Dynein</keyword>
<keyword evidence="19" id="KW-1185">Reference proteome</keyword>
<dbReference type="GO" id="GO:0000070">
    <property type="term" value="P:mitotic sister chromatid segregation"/>
    <property type="evidence" value="ECO:0007669"/>
    <property type="project" value="EnsemblFungi"/>
</dbReference>
<dbReference type="GO" id="GO:0000132">
    <property type="term" value="P:establishment of mitotic spindle orientation"/>
    <property type="evidence" value="ECO:0007669"/>
    <property type="project" value="EnsemblFungi"/>
</dbReference>
<keyword evidence="11 16" id="KW-0175">Coiled coil</keyword>
<dbReference type="Gene3D" id="1.10.8.720">
    <property type="entry name" value="Region D6 of dynein motor"/>
    <property type="match status" value="1"/>
</dbReference>
<feature type="coiled-coil region" evidence="16">
    <location>
        <begin position="3255"/>
        <end position="3317"/>
    </location>
</feature>
<dbReference type="Gene3D" id="1.20.920.30">
    <property type="match status" value="1"/>
</dbReference>
<dbReference type="InterPro" id="IPR042222">
    <property type="entry name" value="Dynein_2_N"/>
</dbReference>
<dbReference type="InterPro" id="IPR043157">
    <property type="entry name" value="Dynein_AAA1S"/>
</dbReference>
<evidence type="ECO:0000256" key="8">
    <source>
        <dbReference type="ARBA" id="ARBA00022741"/>
    </source>
</evidence>
<dbReference type="InterPro" id="IPR013602">
    <property type="entry name" value="Dynein_heavy_linker"/>
</dbReference>
<comment type="similarity">
    <text evidence="2">Belongs to the dynein heavy chain family.</text>
</comment>
<keyword evidence="4" id="KW-0415">Karyogamy</keyword>
<dbReference type="Gene3D" id="1.20.140.100">
    <property type="entry name" value="Dynein heavy chain, N-terminal domain 2"/>
    <property type="match status" value="1"/>
</dbReference>